<dbReference type="EMBL" id="JBANQN010000003">
    <property type="protein sequence ID" value="KAK6795107.1"/>
    <property type="molecule type" value="Genomic_DNA"/>
</dbReference>
<protein>
    <recommendedName>
        <fullName evidence="4">Secreted protein</fullName>
    </recommendedName>
</protein>
<sequence length="123" mass="13168">MREQRILLLLLVCGAAAGDPRRSLLLLSSAGATASDGGSLVVFTGCWFSAVAGQSSWSFCLLFSSSMERWRREKEARRSELVLALLLDGAAFACCREERIGGGARLPAGFRSFSMAGAVRCFA</sequence>
<evidence type="ECO:0000313" key="3">
    <source>
        <dbReference type="Proteomes" id="UP001371456"/>
    </source>
</evidence>
<dbReference type="AlphaFoldDB" id="A0AAN8U3M8"/>
<organism evidence="2 3">
    <name type="scientific">Solanum bulbocastanum</name>
    <name type="common">Wild potato</name>
    <dbReference type="NCBI Taxonomy" id="147425"/>
    <lineage>
        <taxon>Eukaryota</taxon>
        <taxon>Viridiplantae</taxon>
        <taxon>Streptophyta</taxon>
        <taxon>Embryophyta</taxon>
        <taxon>Tracheophyta</taxon>
        <taxon>Spermatophyta</taxon>
        <taxon>Magnoliopsida</taxon>
        <taxon>eudicotyledons</taxon>
        <taxon>Gunneridae</taxon>
        <taxon>Pentapetalae</taxon>
        <taxon>asterids</taxon>
        <taxon>lamiids</taxon>
        <taxon>Solanales</taxon>
        <taxon>Solanaceae</taxon>
        <taxon>Solanoideae</taxon>
        <taxon>Solaneae</taxon>
        <taxon>Solanum</taxon>
    </lineage>
</organism>
<keyword evidence="1" id="KW-0732">Signal</keyword>
<reference evidence="2 3" key="1">
    <citation type="submission" date="2024-02" db="EMBL/GenBank/DDBJ databases">
        <title>de novo genome assembly of Solanum bulbocastanum strain 11H21.</title>
        <authorList>
            <person name="Hosaka A.J."/>
        </authorList>
    </citation>
    <scope>NUCLEOTIDE SEQUENCE [LARGE SCALE GENOMIC DNA]</scope>
    <source>
        <tissue evidence="2">Young leaves</tissue>
    </source>
</reference>
<feature type="chain" id="PRO_5043024665" description="Secreted protein" evidence="1">
    <location>
        <begin position="19"/>
        <end position="123"/>
    </location>
</feature>
<comment type="caution">
    <text evidence="2">The sequence shown here is derived from an EMBL/GenBank/DDBJ whole genome shotgun (WGS) entry which is preliminary data.</text>
</comment>
<dbReference type="Proteomes" id="UP001371456">
    <property type="component" value="Unassembled WGS sequence"/>
</dbReference>
<evidence type="ECO:0000256" key="1">
    <source>
        <dbReference type="SAM" id="SignalP"/>
    </source>
</evidence>
<evidence type="ECO:0000313" key="2">
    <source>
        <dbReference type="EMBL" id="KAK6795107.1"/>
    </source>
</evidence>
<gene>
    <name evidence="2" type="ORF">RDI58_008560</name>
</gene>
<feature type="signal peptide" evidence="1">
    <location>
        <begin position="1"/>
        <end position="18"/>
    </location>
</feature>
<proteinExistence type="predicted"/>
<evidence type="ECO:0008006" key="4">
    <source>
        <dbReference type="Google" id="ProtNLM"/>
    </source>
</evidence>
<accession>A0AAN8U3M8</accession>
<keyword evidence="3" id="KW-1185">Reference proteome</keyword>
<name>A0AAN8U3M8_SOLBU</name>